<gene>
    <name evidence="6" type="ORF">SAMN05216447_1105</name>
</gene>
<dbReference type="PROSITE" id="PS50043">
    <property type="entry name" value="HTH_LUXR_2"/>
    <property type="match status" value="1"/>
</dbReference>
<dbReference type="Proteomes" id="UP000199135">
    <property type="component" value="Unassembled WGS sequence"/>
</dbReference>
<keyword evidence="4" id="KW-1133">Transmembrane helix</keyword>
<evidence type="ECO:0000259" key="5">
    <source>
        <dbReference type="PROSITE" id="PS50043"/>
    </source>
</evidence>
<keyword evidence="3" id="KW-0804">Transcription</keyword>
<dbReference type="SUPFAM" id="SSF46894">
    <property type="entry name" value="C-terminal effector domain of the bipartite response regulators"/>
    <property type="match status" value="1"/>
</dbReference>
<dbReference type="InterPro" id="IPR016032">
    <property type="entry name" value="Sig_transdc_resp-reg_C-effctor"/>
</dbReference>
<proteinExistence type="predicted"/>
<accession>A0A1H6JWE8</accession>
<dbReference type="PRINTS" id="PR00038">
    <property type="entry name" value="HTHLUXR"/>
</dbReference>
<feature type="transmembrane region" description="Helical" evidence="4">
    <location>
        <begin position="45"/>
        <end position="64"/>
    </location>
</feature>
<feature type="transmembrane region" description="Helical" evidence="4">
    <location>
        <begin position="136"/>
        <end position="155"/>
    </location>
</feature>
<evidence type="ECO:0000313" key="7">
    <source>
        <dbReference type="Proteomes" id="UP000199135"/>
    </source>
</evidence>
<reference evidence="6 7" key="1">
    <citation type="submission" date="2016-10" db="EMBL/GenBank/DDBJ databases">
        <authorList>
            <person name="Varghese N."/>
            <person name="Submissions S."/>
        </authorList>
    </citation>
    <scope>NUCLEOTIDE SEQUENCE [LARGE SCALE GENOMIC DNA]</scope>
    <source>
        <strain evidence="6 7">WCP15</strain>
    </source>
</reference>
<dbReference type="SMART" id="SM00421">
    <property type="entry name" value="HTH_LUXR"/>
    <property type="match status" value="1"/>
</dbReference>
<dbReference type="EMBL" id="FNWT01000010">
    <property type="protein sequence ID" value="SEH64957.1"/>
    <property type="molecule type" value="Genomic_DNA"/>
</dbReference>
<dbReference type="InterPro" id="IPR000792">
    <property type="entry name" value="Tscrpt_reg_LuxR_C"/>
</dbReference>
<dbReference type="Gene3D" id="1.10.10.10">
    <property type="entry name" value="Winged helix-like DNA-binding domain superfamily/Winged helix DNA-binding domain"/>
    <property type="match status" value="1"/>
</dbReference>
<evidence type="ECO:0000256" key="3">
    <source>
        <dbReference type="ARBA" id="ARBA00023163"/>
    </source>
</evidence>
<organism evidence="6 7">
    <name type="scientific">Parafannyhessea umbonata</name>
    <dbReference type="NCBI Taxonomy" id="604330"/>
    <lineage>
        <taxon>Bacteria</taxon>
        <taxon>Bacillati</taxon>
        <taxon>Actinomycetota</taxon>
        <taxon>Coriobacteriia</taxon>
        <taxon>Coriobacteriales</taxon>
        <taxon>Atopobiaceae</taxon>
        <taxon>Parafannyhessea</taxon>
    </lineage>
</organism>
<protein>
    <submittedName>
        <fullName evidence="6">Regulatory protein, luxR family</fullName>
    </submittedName>
</protein>
<keyword evidence="4" id="KW-0472">Membrane</keyword>
<name>A0A1H6JWE8_9ACTN</name>
<sequence>MGSLMSMFFFIYTIAILCVCLSTASISLSAFVVSHRIKYLPQTTFFIAYFIELASIFAGEWAIQNIGQINYDNYYAIDNPAFRIIIGAIVLVCFWLIVFDIIDEKSPWAVAVPATVLVISQTLILILMPYGPLRQWLFYGMRQVSLIGCLVYGLVKCKRSEDDVLHKRMLKRKRQILLLIVLIVLIVVEDTVVILVAPIPSGDNDFAGVFLSSRSVSENLMMCCIAATVIHQTVKDLALRFNEPPEIVNDAERDSNLLNHIENRLPRYAAEHSLSKREREILAFAMEGKTNREIATELFLAEGTVKTHLHNIMKKCETPNREELRKDFWAS</sequence>
<dbReference type="CDD" id="cd06170">
    <property type="entry name" value="LuxR_C_like"/>
    <property type="match status" value="1"/>
</dbReference>
<evidence type="ECO:0000256" key="1">
    <source>
        <dbReference type="ARBA" id="ARBA00023015"/>
    </source>
</evidence>
<dbReference type="InterPro" id="IPR036388">
    <property type="entry name" value="WH-like_DNA-bd_sf"/>
</dbReference>
<feature type="transmembrane region" description="Helical" evidence="4">
    <location>
        <begin position="6"/>
        <end position="33"/>
    </location>
</feature>
<keyword evidence="2" id="KW-0238">DNA-binding</keyword>
<keyword evidence="7" id="KW-1185">Reference proteome</keyword>
<keyword evidence="1" id="KW-0805">Transcription regulation</keyword>
<evidence type="ECO:0000256" key="4">
    <source>
        <dbReference type="SAM" id="Phobius"/>
    </source>
</evidence>
<dbReference type="Pfam" id="PF00196">
    <property type="entry name" value="GerE"/>
    <property type="match status" value="1"/>
</dbReference>
<feature type="transmembrane region" description="Helical" evidence="4">
    <location>
        <begin position="84"/>
        <end position="102"/>
    </location>
</feature>
<dbReference type="PANTHER" id="PTHR44688:SF16">
    <property type="entry name" value="DNA-BINDING TRANSCRIPTIONAL ACTIVATOR DEVR_DOSR"/>
    <property type="match status" value="1"/>
</dbReference>
<evidence type="ECO:0000256" key="2">
    <source>
        <dbReference type="ARBA" id="ARBA00023125"/>
    </source>
</evidence>
<evidence type="ECO:0000313" key="6">
    <source>
        <dbReference type="EMBL" id="SEH64957.1"/>
    </source>
</evidence>
<dbReference type="PROSITE" id="PS00622">
    <property type="entry name" value="HTH_LUXR_1"/>
    <property type="match status" value="1"/>
</dbReference>
<dbReference type="PANTHER" id="PTHR44688">
    <property type="entry name" value="DNA-BINDING TRANSCRIPTIONAL ACTIVATOR DEVR_DOSR"/>
    <property type="match status" value="1"/>
</dbReference>
<keyword evidence="4" id="KW-0812">Transmembrane</keyword>
<feature type="transmembrane region" description="Helical" evidence="4">
    <location>
        <begin position="109"/>
        <end position="130"/>
    </location>
</feature>
<feature type="transmembrane region" description="Helical" evidence="4">
    <location>
        <begin position="176"/>
        <end position="197"/>
    </location>
</feature>
<feature type="domain" description="HTH luxR-type" evidence="5">
    <location>
        <begin position="267"/>
        <end position="331"/>
    </location>
</feature>
<comment type="caution">
    <text evidence="6">The sequence shown here is derived from an EMBL/GenBank/DDBJ whole genome shotgun (WGS) entry which is preliminary data.</text>
</comment>